<dbReference type="EMBL" id="FMUX01000006">
    <property type="protein sequence ID" value="SCY29402.1"/>
    <property type="molecule type" value="Genomic_DNA"/>
</dbReference>
<proteinExistence type="predicted"/>
<protein>
    <submittedName>
        <fullName evidence="2">Uncharacterized protein</fullName>
    </submittedName>
</protein>
<keyword evidence="3" id="KW-1185">Reference proteome</keyword>
<gene>
    <name evidence="2" type="ORF">SAMN05216233_106171</name>
</gene>
<dbReference type="Proteomes" id="UP000198870">
    <property type="component" value="Unassembled WGS sequence"/>
</dbReference>
<accession>A0A1G5EQZ1</accession>
<evidence type="ECO:0000313" key="3">
    <source>
        <dbReference type="Proteomes" id="UP000198870"/>
    </source>
</evidence>
<feature type="region of interest" description="Disordered" evidence="1">
    <location>
        <begin position="1"/>
        <end position="34"/>
    </location>
</feature>
<sequence>MFSYTRAARQSVDNDKDSGLLKRAFGTRPDTDNSKRVSVYDIGDERHRQFQGIDGTAKAIQKPSAIKAGIGFNVGRS</sequence>
<evidence type="ECO:0000256" key="1">
    <source>
        <dbReference type="SAM" id="MobiDB-lite"/>
    </source>
</evidence>
<reference evidence="2 3" key="1">
    <citation type="submission" date="2016-10" db="EMBL/GenBank/DDBJ databases">
        <authorList>
            <person name="de Groot N.N."/>
        </authorList>
    </citation>
    <scope>NUCLEOTIDE SEQUENCE [LARGE SCALE GENOMIC DNA]</scope>
    <source>
        <strain evidence="2 3">AA1</strain>
    </source>
</reference>
<name>A0A1G5EQZ1_9BACT</name>
<dbReference type="AlphaFoldDB" id="A0A1G5EQZ1"/>
<evidence type="ECO:0000313" key="2">
    <source>
        <dbReference type="EMBL" id="SCY29402.1"/>
    </source>
</evidence>
<organism evidence="2 3">
    <name type="scientific">Desulfoluna spongiiphila</name>
    <dbReference type="NCBI Taxonomy" id="419481"/>
    <lineage>
        <taxon>Bacteria</taxon>
        <taxon>Pseudomonadati</taxon>
        <taxon>Thermodesulfobacteriota</taxon>
        <taxon>Desulfobacteria</taxon>
        <taxon>Desulfobacterales</taxon>
        <taxon>Desulfolunaceae</taxon>
        <taxon>Desulfoluna</taxon>
    </lineage>
</organism>